<dbReference type="Proteomes" id="UP000179270">
    <property type="component" value="Unassembled WGS sequence"/>
</dbReference>
<dbReference type="SUPFAM" id="SSF88723">
    <property type="entry name" value="PIN domain-like"/>
    <property type="match status" value="1"/>
</dbReference>
<dbReference type="InterPro" id="IPR002850">
    <property type="entry name" value="PIN_toxin-like"/>
</dbReference>
<evidence type="ECO:0000313" key="3">
    <source>
        <dbReference type="Proteomes" id="UP000179270"/>
    </source>
</evidence>
<reference evidence="2 3" key="1">
    <citation type="journal article" date="2016" name="Nat. Commun.">
        <title>Thousands of microbial genomes shed light on interconnected biogeochemical processes in an aquifer system.</title>
        <authorList>
            <person name="Anantharaman K."/>
            <person name="Brown C.T."/>
            <person name="Hug L.A."/>
            <person name="Sharon I."/>
            <person name="Castelle C.J."/>
            <person name="Probst A.J."/>
            <person name="Thomas B.C."/>
            <person name="Singh A."/>
            <person name="Wilkins M.J."/>
            <person name="Karaoz U."/>
            <person name="Brodie E.L."/>
            <person name="Williams K.H."/>
            <person name="Hubbard S.S."/>
            <person name="Banfield J.F."/>
        </authorList>
    </citation>
    <scope>NUCLEOTIDE SEQUENCE [LARGE SCALE GENOMIC DNA]</scope>
</reference>
<dbReference type="NCBIfam" id="TIGR00305">
    <property type="entry name" value="putative toxin-antitoxin system toxin component, PIN family"/>
    <property type="match status" value="1"/>
</dbReference>
<organism evidence="2 3">
    <name type="scientific">Candidatus Roizmanbacteria bacterium RIFCSPLOWO2_01_FULL_35_13</name>
    <dbReference type="NCBI Taxonomy" id="1802055"/>
    <lineage>
        <taxon>Bacteria</taxon>
        <taxon>Candidatus Roizmaniibacteriota</taxon>
    </lineage>
</organism>
<dbReference type="Pfam" id="PF13470">
    <property type="entry name" value="PIN_3"/>
    <property type="match status" value="1"/>
</dbReference>
<dbReference type="STRING" id="1802055.A3A74_06205"/>
<feature type="domain" description="PIN" evidence="1">
    <location>
        <begin position="10"/>
        <end position="118"/>
    </location>
</feature>
<dbReference type="EMBL" id="MGAF01000051">
    <property type="protein sequence ID" value="OGK39399.1"/>
    <property type="molecule type" value="Genomic_DNA"/>
</dbReference>
<dbReference type="InterPro" id="IPR002716">
    <property type="entry name" value="PIN_dom"/>
</dbReference>
<dbReference type="PANTHER" id="PTHR34610:SF3">
    <property type="entry name" value="SSL7007 PROTEIN"/>
    <property type="match status" value="1"/>
</dbReference>
<name>A0A1F7I7Q1_9BACT</name>
<dbReference type="InterPro" id="IPR029060">
    <property type="entry name" value="PIN-like_dom_sf"/>
</dbReference>
<dbReference type="AlphaFoldDB" id="A0A1F7I7Q1"/>
<dbReference type="PANTHER" id="PTHR34610">
    <property type="entry name" value="SSL7007 PROTEIN"/>
    <property type="match status" value="1"/>
</dbReference>
<comment type="caution">
    <text evidence="2">The sequence shown here is derived from an EMBL/GenBank/DDBJ whole genome shotgun (WGS) entry which is preliminary data.</text>
</comment>
<proteinExistence type="predicted"/>
<accession>A0A1F7I7Q1</accession>
<sequence>MKKQFVQVIVFFNASVIIAGLRSPKGGSAKLLDCAKQKRITAIISNIIVNEVLKHQVKTSRNQSQIIDFLEKRFYIISEPSPKLINRFSSIVIDKGDIHVIASTLESTAHFLVTLDKKHLLSIKNKVKDFQIVTPGELITILT</sequence>
<evidence type="ECO:0000259" key="1">
    <source>
        <dbReference type="Pfam" id="PF13470"/>
    </source>
</evidence>
<gene>
    <name evidence="2" type="ORF">A3A74_06205</name>
</gene>
<evidence type="ECO:0000313" key="2">
    <source>
        <dbReference type="EMBL" id="OGK39399.1"/>
    </source>
</evidence>
<dbReference type="CDD" id="cd09854">
    <property type="entry name" value="PIN_VapC-like"/>
    <property type="match status" value="1"/>
</dbReference>
<protein>
    <submittedName>
        <fullName evidence="2">Putative toxin-antitoxin system toxin component, PIN family</fullName>
    </submittedName>
</protein>